<feature type="domain" description="LD-carboxypeptidase N-terminal" evidence="7">
    <location>
        <begin position="17"/>
        <end position="134"/>
    </location>
</feature>
<dbReference type="CDD" id="cd07025">
    <property type="entry name" value="Peptidase_S66"/>
    <property type="match status" value="1"/>
</dbReference>
<evidence type="ECO:0000259" key="8">
    <source>
        <dbReference type="Pfam" id="PF17676"/>
    </source>
</evidence>
<evidence type="ECO:0000256" key="4">
    <source>
        <dbReference type="ARBA" id="ARBA00022801"/>
    </source>
</evidence>
<accession>A0A7V2AYZ4</accession>
<keyword evidence="5" id="KW-0720">Serine protease</keyword>
<proteinExistence type="inferred from homology"/>
<evidence type="ECO:0000256" key="3">
    <source>
        <dbReference type="ARBA" id="ARBA00022670"/>
    </source>
</evidence>
<dbReference type="GO" id="GO:0006508">
    <property type="term" value="P:proteolysis"/>
    <property type="evidence" value="ECO:0007669"/>
    <property type="project" value="UniProtKB-KW"/>
</dbReference>
<feature type="active site" description="Charge relay system" evidence="6">
    <location>
        <position position="282"/>
    </location>
</feature>
<dbReference type="EMBL" id="DSGB01000002">
    <property type="protein sequence ID" value="HER95250.1"/>
    <property type="molecule type" value="Genomic_DNA"/>
</dbReference>
<evidence type="ECO:0000256" key="1">
    <source>
        <dbReference type="ARBA" id="ARBA00010233"/>
    </source>
</evidence>
<dbReference type="InterPro" id="IPR040921">
    <property type="entry name" value="Peptidase_S66C"/>
</dbReference>
<dbReference type="PANTHER" id="PTHR30237:SF2">
    <property type="entry name" value="MUREIN TETRAPEPTIDE CARBOXYPEPTIDASE"/>
    <property type="match status" value="1"/>
</dbReference>
<dbReference type="Gene3D" id="3.40.50.10740">
    <property type="entry name" value="Class I glutamine amidotransferase-like"/>
    <property type="match status" value="1"/>
</dbReference>
<keyword evidence="4" id="KW-0378">Hydrolase</keyword>
<dbReference type="GO" id="GO:0008236">
    <property type="term" value="F:serine-type peptidase activity"/>
    <property type="evidence" value="ECO:0007669"/>
    <property type="project" value="UniProtKB-KW"/>
</dbReference>
<evidence type="ECO:0000256" key="6">
    <source>
        <dbReference type="PIRSR" id="PIRSR028757-1"/>
    </source>
</evidence>
<gene>
    <name evidence="9" type="ORF">ENO59_01820</name>
</gene>
<comment type="similarity">
    <text evidence="1">Belongs to the peptidase S66 family.</text>
</comment>
<organism evidence="9">
    <name type="scientific">Rhodothermus marinus</name>
    <name type="common">Rhodothermus obamensis</name>
    <dbReference type="NCBI Taxonomy" id="29549"/>
    <lineage>
        <taxon>Bacteria</taxon>
        <taxon>Pseudomonadati</taxon>
        <taxon>Rhodothermota</taxon>
        <taxon>Rhodothermia</taxon>
        <taxon>Rhodothermales</taxon>
        <taxon>Rhodothermaceae</taxon>
        <taxon>Rhodothermus</taxon>
    </lineage>
</organism>
<evidence type="ECO:0000313" key="9">
    <source>
        <dbReference type="EMBL" id="HER95250.1"/>
    </source>
</evidence>
<dbReference type="InterPro" id="IPR027478">
    <property type="entry name" value="LdcA_N"/>
</dbReference>
<protein>
    <submittedName>
        <fullName evidence="9">LD-carboxypeptidase</fullName>
    </submittedName>
</protein>
<dbReference type="InterPro" id="IPR003507">
    <property type="entry name" value="S66_fam"/>
</dbReference>
<dbReference type="Pfam" id="PF17676">
    <property type="entry name" value="Peptidase_S66C"/>
    <property type="match status" value="1"/>
</dbReference>
<feature type="domain" description="LD-carboxypeptidase C-terminal" evidence="8">
    <location>
        <begin position="181"/>
        <end position="297"/>
    </location>
</feature>
<dbReference type="SUPFAM" id="SSF141986">
    <property type="entry name" value="LD-carboxypeptidase A C-terminal domain-like"/>
    <property type="match status" value="1"/>
</dbReference>
<dbReference type="InterPro" id="IPR029062">
    <property type="entry name" value="Class_I_gatase-like"/>
</dbReference>
<evidence type="ECO:0000259" key="7">
    <source>
        <dbReference type="Pfam" id="PF02016"/>
    </source>
</evidence>
<keyword evidence="3" id="KW-0645">Protease</keyword>
<evidence type="ECO:0000256" key="5">
    <source>
        <dbReference type="ARBA" id="ARBA00022825"/>
    </source>
</evidence>
<dbReference type="SUPFAM" id="SSF52317">
    <property type="entry name" value="Class I glutamine amidotransferase-like"/>
    <property type="match status" value="1"/>
</dbReference>
<comment type="caution">
    <text evidence="9">The sequence shown here is derived from an EMBL/GenBank/DDBJ whole genome shotgun (WGS) entry which is preliminary data.</text>
</comment>
<sequence>MALARHFPRPLKAGARVAVVAPASPPQNVQALEVGIARLEKAGLQIERGRTLTAQRGYLAGSDVLRAEELNHYFRRPDIHAIFCARGGYGCLRLLPLLDYEAAIRMPKLIIGYSDITALQLAVLAQAGVPGLSGPMVAVDWPVLDTETEARFWELAQGATPDPLPLVGSAKLHVLRPGDAKGPLVGGTLSVLVRLLGTPYLPDLTGSILFLEDVGEAPYRIDGMLAQLRLAGVLDRLAGVVLGQFTKSDPVSETPSLTLGEVLEDYFGQASYPVVVGFPYGHQPQKNTLPIGTQACLQAHGDTATLRLLEPVVR</sequence>
<reference evidence="9" key="1">
    <citation type="journal article" date="2020" name="mSystems">
        <title>Genome- and Community-Level Interaction Insights into Carbon Utilization and Element Cycling Functions of Hydrothermarchaeota in Hydrothermal Sediment.</title>
        <authorList>
            <person name="Zhou Z."/>
            <person name="Liu Y."/>
            <person name="Xu W."/>
            <person name="Pan J."/>
            <person name="Luo Z.H."/>
            <person name="Li M."/>
        </authorList>
    </citation>
    <scope>NUCLEOTIDE SEQUENCE [LARGE SCALE GENOMIC DNA]</scope>
    <source>
        <strain evidence="9">SpSt-143</strain>
    </source>
</reference>
<keyword evidence="2 9" id="KW-0121">Carboxypeptidase</keyword>
<feature type="active site" description="Nucleophile" evidence="6">
    <location>
        <position position="114"/>
    </location>
</feature>
<dbReference type="PIRSF" id="PIRSF028757">
    <property type="entry name" value="LD-carboxypeptidase"/>
    <property type="match status" value="1"/>
</dbReference>
<dbReference type="Pfam" id="PF02016">
    <property type="entry name" value="Peptidase_S66"/>
    <property type="match status" value="1"/>
</dbReference>
<dbReference type="PANTHER" id="PTHR30237">
    <property type="entry name" value="MURAMOYLTETRAPEPTIDE CARBOXYPEPTIDASE"/>
    <property type="match status" value="1"/>
</dbReference>
<evidence type="ECO:0000256" key="2">
    <source>
        <dbReference type="ARBA" id="ARBA00022645"/>
    </source>
</evidence>
<dbReference type="GO" id="GO:0004180">
    <property type="term" value="F:carboxypeptidase activity"/>
    <property type="evidence" value="ECO:0007669"/>
    <property type="project" value="UniProtKB-KW"/>
</dbReference>
<feature type="active site" description="Charge relay system" evidence="6">
    <location>
        <position position="212"/>
    </location>
</feature>
<dbReference type="Gene3D" id="3.50.30.60">
    <property type="entry name" value="LD-carboxypeptidase A C-terminal domain-like"/>
    <property type="match status" value="1"/>
</dbReference>
<dbReference type="InterPro" id="IPR027461">
    <property type="entry name" value="Carboxypeptidase_A_C_sf"/>
</dbReference>
<dbReference type="AlphaFoldDB" id="A0A7V2AYZ4"/>
<name>A0A7V2AYZ4_RHOMR</name>
<dbReference type="InterPro" id="IPR040449">
    <property type="entry name" value="Peptidase_S66_N"/>
</dbReference>